<evidence type="ECO:0000313" key="1">
    <source>
        <dbReference type="EMBL" id="MFB9529077.1"/>
    </source>
</evidence>
<gene>
    <name evidence="1" type="ORF">ACFFRN_20900</name>
</gene>
<evidence type="ECO:0000313" key="2">
    <source>
        <dbReference type="Proteomes" id="UP001589646"/>
    </source>
</evidence>
<reference evidence="1 2" key="1">
    <citation type="submission" date="2024-09" db="EMBL/GenBank/DDBJ databases">
        <authorList>
            <person name="Sun Q."/>
            <person name="Mori K."/>
        </authorList>
    </citation>
    <scope>NUCLEOTIDE SEQUENCE [LARGE SCALE GENOMIC DNA]</scope>
    <source>
        <strain evidence="1 2">JCM 3323</strain>
    </source>
</reference>
<dbReference type="EMBL" id="JBHMCE010000006">
    <property type="protein sequence ID" value="MFB9529077.1"/>
    <property type="molecule type" value="Genomic_DNA"/>
</dbReference>
<proteinExistence type="predicted"/>
<dbReference type="Proteomes" id="UP001589646">
    <property type="component" value="Unassembled WGS sequence"/>
</dbReference>
<organism evidence="1 2">
    <name type="scientific">Nonomuraea roseola</name>
    <dbReference type="NCBI Taxonomy" id="46179"/>
    <lineage>
        <taxon>Bacteria</taxon>
        <taxon>Bacillati</taxon>
        <taxon>Actinomycetota</taxon>
        <taxon>Actinomycetes</taxon>
        <taxon>Streptosporangiales</taxon>
        <taxon>Streptosporangiaceae</taxon>
        <taxon>Nonomuraea</taxon>
    </lineage>
</organism>
<dbReference type="RefSeq" id="WP_379479058.1">
    <property type="nucleotide sequence ID" value="NZ_JBHMCE010000006.1"/>
</dbReference>
<accession>A0ABV5Q0S6</accession>
<protein>
    <submittedName>
        <fullName evidence="1">Winged helix-turn-helix domain-containing protein</fullName>
    </submittedName>
</protein>
<keyword evidence="2" id="KW-1185">Reference proteome</keyword>
<dbReference type="InterPro" id="IPR011991">
    <property type="entry name" value="ArsR-like_HTH"/>
</dbReference>
<dbReference type="CDD" id="cd00090">
    <property type="entry name" value="HTH_ARSR"/>
    <property type="match status" value="1"/>
</dbReference>
<sequence length="177" mass="19607">MIGNNPPLLRGFTSKRERLKPVRTYTYIDNDKRARMLDLLRQGVNYADIASELGISYSSVAHHARNAGFGRRQPSHKAALPWTLAPRHKLCMPAQRLRDLSRLSQGLDVDAYKRAGAIRWAQDLVAKGLDVAYEVDAPPSEFSLDGGFYTVAAASADPRETHIGRVLQAAMDGYKGN</sequence>
<comment type="caution">
    <text evidence="1">The sequence shown here is derived from an EMBL/GenBank/DDBJ whole genome shotgun (WGS) entry which is preliminary data.</text>
</comment>
<name>A0ABV5Q0S6_9ACTN</name>
<dbReference type="Pfam" id="PF13384">
    <property type="entry name" value="HTH_23"/>
    <property type="match status" value="1"/>
</dbReference>